<organism evidence="1 2">
    <name type="scientific">Pseudomonas atacamensis</name>
    <dbReference type="NCBI Taxonomy" id="2565368"/>
    <lineage>
        <taxon>Bacteria</taxon>
        <taxon>Pseudomonadati</taxon>
        <taxon>Pseudomonadota</taxon>
        <taxon>Gammaproteobacteria</taxon>
        <taxon>Pseudomonadales</taxon>
        <taxon>Pseudomonadaceae</taxon>
        <taxon>Pseudomonas</taxon>
    </lineage>
</organism>
<reference evidence="1" key="2">
    <citation type="submission" date="2022-11" db="EMBL/GenBank/DDBJ databases">
        <title>Draft genome sequencing of Pseudomonas atacamensis RS3R1.</title>
        <authorList>
            <person name="Furuya T."/>
            <person name="Kaneko H."/>
        </authorList>
    </citation>
    <scope>NUCLEOTIDE SEQUENCE</scope>
    <source>
        <strain evidence="1">RS3R-1</strain>
    </source>
</reference>
<name>A0ABQ5PFF9_9PSED</name>
<dbReference type="Proteomes" id="UP001145022">
    <property type="component" value="Unassembled WGS sequence"/>
</dbReference>
<keyword evidence="2" id="KW-1185">Reference proteome</keyword>
<reference evidence="1" key="1">
    <citation type="journal article" date="2021" name="Sci. Rep.">
        <title>An efficient direct screening system for microorganisms that activate plant immune responses based on plant-microbe interactions using cultured plant cells.</title>
        <authorList>
            <person name="Kurokawa M."/>
            <person name="Nakano M."/>
            <person name="Kitahata N."/>
            <person name="Kuchitsu K."/>
            <person name="Furuya T."/>
        </authorList>
    </citation>
    <scope>NUCLEOTIDE SEQUENCE</scope>
    <source>
        <strain evidence="1">RS3R-1</strain>
    </source>
</reference>
<evidence type="ECO:0000313" key="1">
    <source>
        <dbReference type="EMBL" id="GLH42259.1"/>
    </source>
</evidence>
<reference evidence="1" key="3">
    <citation type="journal article" date="2023" name="J. Biotechnol.">
        <title>Draft Genome Sequences of Endophytic Pseudomonas Strains, Isolated from the Interior of Brassicaceae Plants.</title>
        <authorList>
            <person name="Kaneko H."/>
            <person name="Furuya T."/>
        </authorList>
    </citation>
    <scope>NUCLEOTIDE SEQUENCE</scope>
    <source>
        <strain evidence="1">RS3R-1</strain>
    </source>
</reference>
<protein>
    <submittedName>
        <fullName evidence="1">Uncharacterized protein</fullName>
    </submittedName>
</protein>
<sequence>MIYRIRWQASSHSHQGEFRNHRKHKGEPKLPFNLSLRALFIIEGRSVVVFGNRGPVQLLATPIRGQEQTYFFER</sequence>
<comment type="caution">
    <text evidence="1">The sequence shown here is derived from an EMBL/GenBank/DDBJ whole genome shotgun (WGS) entry which is preliminary data.</text>
</comment>
<evidence type="ECO:0000313" key="2">
    <source>
        <dbReference type="Proteomes" id="UP001145022"/>
    </source>
</evidence>
<gene>
    <name evidence="1" type="ORF">RS3R1_13460</name>
</gene>
<proteinExistence type="predicted"/>
<dbReference type="EMBL" id="BSCQ01000028">
    <property type="protein sequence ID" value="GLH42259.1"/>
    <property type="molecule type" value="Genomic_DNA"/>
</dbReference>
<accession>A0ABQ5PFF9</accession>